<dbReference type="EMBL" id="CAMGZC010002786">
    <property type="protein sequence ID" value="CAI0655283.1"/>
    <property type="molecule type" value="Genomic_DNA"/>
</dbReference>
<comment type="caution">
    <text evidence="1">The sequence shown here is derived from an EMBL/GenBank/DDBJ whole genome shotgun (WGS) entry which is preliminary data.</text>
</comment>
<organism evidence="1 2">
    <name type="scientific">Colletotrichum noveboracense</name>
    <dbReference type="NCBI Taxonomy" id="2664923"/>
    <lineage>
        <taxon>Eukaryota</taxon>
        <taxon>Fungi</taxon>
        <taxon>Dikarya</taxon>
        <taxon>Ascomycota</taxon>
        <taxon>Pezizomycotina</taxon>
        <taxon>Sordariomycetes</taxon>
        <taxon>Hypocreomycetidae</taxon>
        <taxon>Glomerellales</taxon>
        <taxon>Glomerellaceae</taxon>
        <taxon>Colletotrichum</taxon>
        <taxon>Colletotrichum gloeosporioides species complex</taxon>
    </lineage>
</organism>
<gene>
    <name evidence="1" type="ORF">CGXH109_LOCUS147310</name>
</gene>
<sequence>SFQATAPQDSPNFDSQPFSLALAATSFPAVNNAETGAPGEGQESMVWYDQLFANSFGAIDYPFLAAAQFDPSVDPTWSYLR</sequence>
<proteinExistence type="predicted"/>
<evidence type="ECO:0000313" key="1">
    <source>
        <dbReference type="EMBL" id="CAI0655283.1"/>
    </source>
</evidence>
<reference evidence="1" key="1">
    <citation type="submission" date="2022-08" db="EMBL/GenBank/DDBJ databases">
        <authorList>
            <person name="Giroux E."/>
            <person name="Giroux E."/>
        </authorList>
    </citation>
    <scope>NUCLEOTIDE SEQUENCE</scope>
    <source>
        <strain evidence="1">H1091258</strain>
    </source>
</reference>
<evidence type="ECO:0000313" key="2">
    <source>
        <dbReference type="Proteomes" id="UP001152533"/>
    </source>
</evidence>
<dbReference type="AlphaFoldDB" id="A0A9W4S7U4"/>
<dbReference type="Proteomes" id="UP001152533">
    <property type="component" value="Unassembled WGS sequence"/>
</dbReference>
<keyword evidence="2" id="KW-1185">Reference proteome</keyword>
<name>A0A9W4S7U4_9PEZI</name>
<protein>
    <submittedName>
        <fullName evidence="1">Uncharacterized protein</fullName>
    </submittedName>
</protein>
<accession>A0A9W4S7U4</accession>
<feature type="non-terminal residue" evidence="1">
    <location>
        <position position="1"/>
    </location>
</feature>